<organism evidence="1 2">
    <name type="scientific">Metabacillus lacus</name>
    <dbReference type="NCBI Taxonomy" id="1983721"/>
    <lineage>
        <taxon>Bacteria</taxon>
        <taxon>Bacillati</taxon>
        <taxon>Bacillota</taxon>
        <taxon>Bacilli</taxon>
        <taxon>Bacillales</taxon>
        <taxon>Bacillaceae</taxon>
        <taxon>Metabacillus</taxon>
    </lineage>
</organism>
<keyword evidence="2" id="KW-1185">Reference proteome</keyword>
<reference evidence="1 2" key="1">
    <citation type="submission" date="2019-11" db="EMBL/GenBank/DDBJ databases">
        <title>Bacillus lacus genome.</title>
        <authorList>
            <person name="Allen C.J."/>
            <person name="Newman J.D."/>
        </authorList>
    </citation>
    <scope>NUCLEOTIDE SEQUENCE [LARGE SCALE GENOMIC DNA]</scope>
    <source>
        <strain evidence="1 2">KCTC 33946</strain>
    </source>
</reference>
<proteinExistence type="predicted"/>
<evidence type="ECO:0000313" key="2">
    <source>
        <dbReference type="Proteomes" id="UP000448867"/>
    </source>
</evidence>
<accession>A0A7X2M0H7</accession>
<gene>
    <name evidence="1" type="ORF">GJU40_11960</name>
</gene>
<evidence type="ECO:0000313" key="1">
    <source>
        <dbReference type="EMBL" id="MRX72859.1"/>
    </source>
</evidence>
<dbReference type="AlphaFoldDB" id="A0A7X2M0H7"/>
<dbReference type="EMBL" id="WKKI01000022">
    <property type="protein sequence ID" value="MRX72859.1"/>
    <property type="molecule type" value="Genomic_DNA"/>
</dbReference>
<sequence>MEYNALIKTLYEYGGSELIIDWESGLKIIGKPDTLFETDNGLEDDDINYTEYYAVAFRVIDILSHPTTNEGNVYSWLSKKKSSLVEISLYDDPPRAVFLTNGESVWKRDSKK</sequence>
<name>A0A7X2M0H7_9BACI</name>
<dbReference type="OrthoDB" id="2635740at2"/>
<protein>
    <submittedName>
        <fullName evidence="1">Uncharacterized protein</fullName>
    </submittedName>
</protein>
<dbReference type="Proteomes" id="UP000448867">
    <property type="component" value="Unassembled WGS sequence"/>
</dbReference>
<dbReference type="RefSeq" id="WP_154308012.1">
    <property type="nucleotide sequence ID" value="NZ_WKKI01000022.1"/>
</dbReference>
<comment type="caution">
    <text evidence="1">The sequence shown here is derived from an EMBL/GenBank/DDBJ whole genome shotgun (WGS) entry which is preliminary data.</text>
</comment>